<dbReference type="InterPro" id="IPR006076">
    <property type="entry name" value="FAD-dep_OxRdtase"/>
</dbReference>
<dbReference type="Proteomes" id="UP000295611">
    <property type="component" value="Unassembled WGS sequence"/>
</dbReference>
<dbReference type="SUPFAM" id="SSF54373">
    <property type="entry name" value="FAD-linked reductases, C-terminal domain"/>
    <property type="match status" value="1"/>
</dbReference>
<dbReference type="EMBL" id="SNZP01000008">
    <property type="protein sequence ID" value="TDR78345.1"/>
    <property type="molecule type" value="Genomic_DNA"/>
</dbReference>
<proteinExistence type="inferred from homology"/>
<protein>
    <submittedName>
        <fullName evidence="4">D-amino-acid dehydrogenase</fullName>
    </submittedName>
</protein>
<evidence type="ECO:0000256" key="2">
    <source>
        <dbReference type="ARBA" id="ARBA00023002"/>
    </source>
</evidence>
<accession>A0A4R7B6B1</accession>
<sequence>MKVVVLGAGVVGVSTAWFLACDGHEVEVIERASGPARETSFANGGQISVSQSTPWAHPGAPWQILRWLGRDDSPLLFRPGLDPAQWRWIMGFLRECLPGRFDRNMRQMLALGKYSRDTFAELRQSLGLSYDQLSRGIVTLVGTQRELDEAAATCRVMQDYGVAKRVISRSELLELEPALAPVAPRLAGATFCPDDESGDVHQFTVQLAQHAAQRGVRFRFNTRVNALESAGGKVYGVSVTDADGQYRTVAADAFVLALGSFSPLLARTVGLTLPVYPTKGYSATVPVREARLAPQVSITDEDCKIVVTRLGETIRIAGTAELAGYSSHLNAARCQALLSRTRLLLDEACADWAQASFWTGLRPSTPGNVPLIGRTRLANLYLNTGHGTLGFTEGPGSGRALAELISGRTLPFEFDFCR</sequence>
<evidence type="ECO:0000313" key="4">
    <source>
        <dbReference type="EMBL" id="TDR78345.1"/>
    </source>
</evidence>
<gene>
    <name evidence="4" type="ORF">DFP86_10862</name>
</gene>
<reference evidence="4 5" key="1">
    <citation type="submission" date="2019-03" db="EMBL/GenBank/DDBJ databases">
        <title>Genomic Encyclopedia of Type Strains, Phase III (KMG-III): the genomes of soil and plant-associated and newly described type strains.</title>
        <authorList>
            <person name="Whitman W."/>
        </authorList>
    </citation>
    <scope>NUCLEOTIDE SEQUENCE [LARGE SCALE GENOMIC DNA]</scope>
    <source>
        <strain evidence="4 5">CECT 8976</strain>
    </source>
</reference>
<feature type="domain" description="FAD dependent oxidoreductase" evidence="3">
    <location>
        <begin position="2"/>
        <end position="404"/>
    </location>
</feature>
<dbReference type="PROSITE" id="PS51257">
    <property type="entry name" value="PROKAR_LIPOPROTEIN"/>
    <property type="match status" value="1"/>
</dbReference>
<organism evidence="4 5">
    <name type="scientific">Paludibacterium purpuratum</name>
    <dbReference type="NCBI Taxonomy" id="1144873"/>
    <lineage>
        <taxon>Bacteria</taxon>
        <taxon>Pseudomonadati</taxon>
        <taxon>Pseudomonadota</taxon>
        <taxon>Betaproteobacteria</taxon>
        <taxon>Neisseriales</taxon>
        <taxon>Chromobacteriaceae</taxon>
        <taxon>Paludibacterium</taxon>
    </lineage>
</organism>
<comment type="caution">
    <text evidence="4">The sequence shown here is derived from an EMBL/GenBank/DDBJ whole genome shotgun (WGS) entry which is preliminary data.</text>
</comment>
<comment type="similarity">
    <text evidence="1">Belongs to the DadA oxidoreductase family.</text>
</comment>
<keyword evidence="2" id="KW-0560">Oxidoreductase</keyword>
<dbReference type="RefSeq" id="WP_133681061.1">
    <property type="nucleotide sequence ID" value="NZ_SNZP01000008.1"/>
</dbReference>
<dbReference type="GO" id="GO:0008718">
    <property type="term" value="F:D-amino-acid dehydrogenase activity"/>
    <property type="evidence" value="ECO:0007669"/>
    <property type="project" value="TreeGrafter"/>
</dbReference>
<keyword evidence="5" id="KW-1185">Reference proteome</keyword>
<evidence type="ECO:0000259" key="3">
    <source>
        <dbReference type="Pfam" id="PF01266"/>
    </source>
</evidence>
<dbReference type="AlphaFoldDB" id="A0A4R7B6B1"/>
<dbReference type="OrthoDB" id="18526at2"/>
<dbReference type="InterPro" id="IPR036188">
    <property type="entry name" value="FAD/NAD-bd_sf"/>
</dbReference>
<dbReference type="Gene3D" id="3.30.9.10">
    <property type="entry name" value="D-Amino Acid Oxidase, subunit A, domain 2"/>
    <property type="match status" value="1"/>
</dbReference>
<dbReference type="PANTHER" id="PTHR13847:SF280">
    <property type="entry name" value="D-AMINO ACID DEHYDROGENASE"/>
    <property type="match status" value="1"/>
</dbReference>
<dbReference type="GO" id="GO:0005737">
    <property type="term" value="C:cytoplasm"/>
    <property type="evidence" value="ECO:0007669"/>
    <property type="project" value="TreeGrafter"/>
</dbReference>
<dbReference type="NCBIfam" id="NF001933">
    <property type="entry name" value="PRK00711.1"/>
    <property type="match status" value="1"/>
</dbReference>
<dbReference type="Pfam" id="PF01266">
    <property type="entry name" value="DAO"/>
    <property type="match status" value="1"/>
</dbReference>
<evidence type="ECO:0000313" key="5">
    <source>
        <dbReference type="Proteomes" id="UP000295611"/>
    </source>
</evidence>
<dbReference type="SUPFAM" id="SSF51905">
    <property type="entry name" value="FAD/NAD(P)-binding domain"/>
    <property type="match status" value="1"/>
</dbReference>
<dbReference type="PANTHER" id="PTHR13847">
    <property type="entry name" value="SARCOSINE DEHYDROGENASE-RELATED"/>
    <property type="match status" value="1"/>
</dbReference>
<name>A0A4R7B6B1_9NEIS</name>
<dbReference type="Gene3D" id="3.50.50.60">
    <property type="entry name" value="FAD/NAD(P)-binding domain"/>
    <property type="match status" value="2"/>
</dbReference>
<evidence type="ECO:0000256" key="1">
    <source>
        <dbReference type="ARBA" id="ARBA00009410"/>
    </source>
</evidence>
<dbReference type="GO" id="GO:0055130">
    <property type="term" value="P:D-alanine catabolic process"/>
    <property type="evidence" value="ECO:0007669"/>
    <property type="project" value="TreeGrafter"/>
</dbReference>
<dbReference type="GO" id="GO:0005886">
    <property type="term" value="C:plasma membrane"/>
    <property type="evidence" value="ECO:0007669"/>
    <property type="project" value="TreeGrafter"/>
</dbReference>